<dbReference type="SUPFAM" id="SSF53335">
    <property type="entry name" value="S-adenosyl-L-methionine-dependent methyltransferases"/>
    <property type="match status" value="1"/>
</dbReference>
<name>A0A2I1CCN6_ASPN1</name>
<protein>
    <recommendedName>
        <fullName evidence="4">Methyltransferase</fullName>
    </recommendedName>
</protein>
<dbReference type="GeneID" id="36538450"/>
<accession>A0A2I1CCN6</accession>
<sequence length="266" mass="29967">MTVLPDSENGYLLNYEDQERRRMNMQHDLIKTYMGKLILAPLPFDQPNLRVLDSGTFNGLWLKDASTLLKSPTLIGADVSPTAFPANRPPTPNSTSNPSPNPGQPNGTTHEGRQALYRLIELAKPGSGWVQFTEGSLEHLTPEQRKQYPVLARFQTLVAEMLPHFHWNPRPGKLVRQWLEEYGLEEVQEKVMEIPIGAGNSDPKLGEMAKQNMLEVVANFRTAATRLPEGTGIRAEDFDPILRDIKVEFETVGGILRFNTVWGRRP</sequence>
<gene>
    <name evidence="2" type="ORF">P174DRAFT_502743</name>
</gene>
<dbReference type="STRING" id="1392255.A0A2I1CCN6"/>
<feature type="region of interest" description="Disordered" evidence="1">
    <location>
        <begin position="80"/>
        <end position="110"/>
    </location>
</feature>
<feature type="compositionally biased region" description="Low complexity" evidence="1">
    <location>
        <begin position="93"/>
        <end position="109"/>
    </location>
</feature>
<dbReference type="InterPro" id="IPR029063">
    <property type="entry name" value="SAM-dependent_MTases_sf"/>
</dbReference>
<evidence type="ECO:0008006" key="4">
    <source>
        <dbReference type="Google" id="ProtNLM"/>
    </source>
</evidence>
<dbReference type="OrthoDB" id="184880at2759"/>
<evidence type="ECO:0000313" key="3">
    <source>
        <dbReference type="Proteomes" id="UP000234474"/>
    </source>
</evidence>
<evidence type="ECO:0000256" key="1">
    <source>
        <dbReference type="SAM" id="MobiDB-lite"/>
    </source>
</evidence>
<dbReference type="RefSeq" id="XP_024683977.1">
    <property type="nucleotide sequence ID" value="XM_024831113.1"/>
</dbReference>
<dbReference type="EMBL" id="MSZS01000003">
    <property type="protein sequence ID" value="PKX95382.1"/>
    <property type="molecule type" value="Genomic_DNA"/>
</dbReference>
<dbReference type="VEuPathDB" id="FungiDB:P174DRAFT_502743"/>
<comment type="caution">
    <text evidence="2">The sequence shown here is derived from an EMBL/GenBank/DDBJ whole genome shotgun (WGS) entry which is preliminary data.</text>
</comment>
<evidence type="ECO:0000313" key="2">
    <source>
        <dbReference type="EMBL" id="PKX95382.1"/>
    </source>
</evidence>
<keyword evidence="3" id="KW-1185">Reference proteome</keyword>
<organism evidence="2 3">
    <name type="scientific">Aspergillus novofumigatus (strain IBT 16806)</name>
    <dbReference type="NCBI Taxonomy" id="1392255"/>
    <lineage>
        <taxon>Eukaryota</taxon>
        <taxon>Fungi</taxon>
        <taxon>Dikarya</taxon>
        <taxon>Ascomycota</taxon>
        <taxon>Pezizomycotina</taxon>
        <taxon>Eurotiomycetes</taxon>
        <taxon>Eurotiomycetidae</taxon>
        <taxon>Eurotiales</taxon>
        <taxon>Aspergillaceae</taxon>
        <taxon>Aspergillus</taxon>
        <taxon>Aspergillus subgen. Fumigati</taxon>
    </lineage>
</organism>
<dbReference type="Proteomes" id="UP000234474">
    <property type="component" value="Unassembled WGS sequence"/>
</dbReference>
<reference evidence="3" key="1">
    <citation type="journal article" date="2018" name="Proc. Natl. Acad. Sci. U.S.A.">
        <title>Linking secondary metabolites to gene clusters through genome sequencing of six diverse Aspergillus species.</title>
        <authorList>
            <person name="Kaerboelling I."/>
            <person name="Vesth T.C."/>
            <person name="Frisvad J.C."/>
            <person name="Nybo J.L."/>
            <person name="Theobald S."/>
            <person name="Kuo A."/>
            <person name="Bowyer P."/>
            <person name="Matsuda Y."/>
            <person name="Mondo S."/>
            <person name="Lyhne E.K."/>
            <person name="Kogle M.E."/>
            <person name="Clum A."/>
            <person name="Lipzen A."/>
            <person name="Salamov A."/>
            <person name="Ngan C.Y."/>
            <person name="Daum C."/>
            <person name="Chiniquy J."/>
            <person name="Barry K."/>
            <person name="LaButti K."/>
            <person name="Haridas S."/>
            <person name="Simmons B.A."/>
            <person name="Magnuson J.K."/>
            <person name="Mortensen U.H."/>
            <person name="Larsen T.O."/>
            <person name="Grigoriev I.V."/>
            <person name="Baker S.E."/>
            <person name="Andersen M.R."/>
        </authorList>
    </citation>
    <scope>NUCLEOTIDE SEQUENCE [LARGE SCALE GENOMIC DNA]</scope>
    <source>
        <strain evidence="3">IBT 16806</strain>
    </source>
</reference>
<proteinExistence type="predicted"/>
<dbReference type="AlphaFoldDB" id="A0A2I1CCN6"/>